<sequence>MGYAHAVRVRDPHHVAIDRERHVEYRDPSEFDRIAFAMRALDRLRPRRMTVAVYPALAALRVERGKNLHRGEGGSWAIVGIPPHASREHIAYALAELAGVESVPYAVQTLLAADTNAEA</sequence>
<organism evidence="1 2">
    <name type="scientific">Sorangium cellulosum</name>
    <name type="common">Polyangium cellulosum</name>
    <dbReference type="NCBI Taxonomy" id="56"/>
    <lineage>
        <taxon>Bacteria</taxon>
        <taxon>Pseudomonadati</taxon>
        <taxon>Myxococcota</taxon>
        <taxon>Polyangia</taxon>
        <taxon>Polyangiales</taxon>
        <taxon>Polyangiaceae</taxon>
        <taxon>Sorangium</taxon>
    </lineage>
</organism>
<name>A0A150P5V7_SORCE</name>
<evidence type="ECO:0000313" key="1">
    <source>
        <dbReference type="EMBL" id="KYF51001.1"/>
    </source>
</evidence>
<protein>
    <submittedName>
        <fullName evidence="1">Uncharacterized protein</fullName>
    </submittedName>
</protein>
<dbReference type="Proteomes" id="UP000075420">
    <property type="component" value="Unassembled WGS sequence"/>
</dbReference>
<comment type="caution">
    <text evidence="1">The sequence shown here is derived from an EMBL/GenBank/DDBJ whole genome shotgun (WGS) entry which is preliminary data.</text>
</comment>
<evidence type="ECO:0000313" key="2">
    <source>
        <dbReference type="Proteomes" id="UP000075420"/>
    </source>
</evidence>
<proteinExistence type="predicted"/>
<accession>A0A150P5V7</accession>
<dbReference type="AlphaFoldDB" id="A0A150P5V7"/>
<dbReference type="EMBL" id="JELY01003013">
    <property type="protein sequence ID" value="KYF51001.1"/>
    <property type="molecule type" value="Genomic_DNA"/>
</dbReference>
<gene>
    <name evidence="1" type="ORF">BE08_43700</name>
</gene>
<reference evidence="1 2" key="1">
    <citation type="submission" date="2014-02" db="EMBL/GenBank/DDBJ databases">
        <title>The small core and large imbalanced accessory genome model reveals a collaborative survival strategy of Sorangium cellulosum strains in nature.</title>
        <authorList>
            <person name="Han K."/>
            <person name="Peng R."/>
            <person name="Blom J."/>
            <person name="Li Y.-Z."/>
        </authorList>
    </citation>
    <scope>NUCLEOTIDE SEQUENCE [LARGE SCALE GENOMIC DNA]</scope>
    <source>
        <strain evidence="1 2">So0157-25</strain>
    </source>
</reference>